<protein>
    <recommendedName>
        <fullName evidence="1">Ribosomal RNA methyltransferase FtsJ domain-containing protein</fullName>
    </recommendedName>
</protein>
<dbReference type="InParanoid" id="A0A5J5F2U9"/>
<dbReference type="GO" id="GO:0008168">
    <property type="term" value="F:methyltransferase activity"/>
    <property type="evidence" value="ECO:0007669"/>
    <property type="project" value="InterPro"/>
</dbReference>
<dbReference type="Gene3D" id="3.40.50.150">
    <property type="entry name" value="Vaccinia Virus protein VP39"/>
    <property type="match status" value="1"/>
</dbReference>
<comment type="caution">
    <text evidence="2">The sequence shown here is derived from an EMBL/GenBank/DDBJ whole genome shotgun (WGS) entry which is preliminary data.</text>
</comment>
<keyword evidence="3" id="KW-1185">Reference proteome</keyword>
<name>A0A5J5F2U9_9PEZI</name>
<dbReference type="Pfam" id="PF01728">
    <property type="entry name" value="FtsJ"/>
    <property type="match status" value="1"/>
</dbReference>
<dbReference type="GO" id="GO:0032259">
    <property type="term" value="P:methylation"/>
    <property type="evidence" value="ECO:0007669"/>
    <property type="project" value="InterPro"/>
</dbReference>
<gene>
    <name evidence="2" type="ORF">FN846DRAFT_1004817</name>
</gene>
<proteinExistence type="predicted"/>
<organism evidence="2 3">
    <name type="scientific">Sphaerosporella brunnea</name>
    <dbReference type="NCBI Taxonomy" id="1250544"/>
    <lineage>
        <taxon>Eukaryota</taxon>
        <taxon>Fungi</taxon>
        <taxon>Dikarya</taxon>
        <taxon>Ascomycota</taxon>
        <taxon>Pezizomycotina</taxon>
        <taxon>Pezizomycetes</taxon>
        <taxon>Pezizales</taxon>
        <taxon>Pyronemataceae</taxon>
        <taxon>Sphaerosporella</taxon>
    </lineage>
</organism>
<dbReference type="Proteomes" id="UP000326924">
    <property type="component" value="Unassembled WGS sequence"/>
</dbReference>
<reference evidence="2 3" key="1">
    <citation type="submission" date="2019-09" db="EMBL/GenBank/DDBJ databases">
        <title>Draft genome of the ectomycorrhizal ascomycete Sphaerosporella brunnea.</title>
        <authorList>
            <consortium name="DOE Joint Genome Institute"/>
            <person name="Benucci G.M."/>
            <person name="Marozzi G."/>
            <person name="Antonielli L."/>
            <person name="Sanchez S."/>
            <person name="Marco P."/>
            <person name="Wang X."/>
            <person name="Falini L.B."/>
            <person name="Barry K."/>
            <person name="Haridas S."/>
            <person name="Lipzen A."/>
            <person name="Labutti K."/>
            <person name="Grigoriev I.V."/>
            <person name="Murat C."/>
            <person name="Martin F."/>
            <person name="Albertini E."/>
            <person name="Donnini D."/>
            <person name="Bonito G."/>
        </authorList>
    </citation>
    <scope>NUCLEOTIDE SEQUENCE [LARGE SCALE GENOMIC DNA]</scope>
    <source>
        <strain evidence="2 3">Sb_GMNB300</strain>
    </source>
</reference>
<feature type="domain" description="Ribosomal RNA methyltransferase FtsJ" evidence="1">
    <location>
        <begin position="112"/>
        <end position="297"/>
    </location>
</feature>
<accession>A0A5J5F2U9</accession>
<evidence type="ECO:0000313" key="3">
    <source>
        <dbReference type="Proteomes" id="UP000326924"/>
    </source>
</evidence>
<sequence length="412" mass="46122">MTSPTSSTSSLEAHAEKHFTDTRCDAFLRADKAFKQYLLDNEPVYAALHAVRLKGWDNTEGGDEYFKIRRESADRAQSLQHQRAHLSMMKNIGHDMQEKTGAFTPASVGEGETTKVLDLCMAPGGFTSVALETNHDAAVDAISLPVRDGGPKILLPFGVKDSRVRVCFADLTMFASEFGLEEAEVPADHPDFDLFNYSRPFEGNQYDLVICDGQVLRTHVRGEHRNKREATRLTNSELILGLQRIKPGGTFVILLHKIESLDCVLLLREFGQFADVEIFKPHKTHSIRSSFYLVAKNVQPGSTAAGLALRRYKNLWKQTTLLEPIHGDGVTADENALMAVIDDFGDTLRDLGREVWRIQKDALEKAPFISGDKDPAELRRNNEWTLVVSRGRAFRICTPRDVDLPQSPKVFP</sequence>
<dbReference type="EMBL" id="VXIS01000044">
    <property type="protein sequence ID" value="KAA8910596.1"/>
    <property type="molecule type" value="Genomic_DNA"/>
</dbReference>
<dbReference type="SUPFAM" id="SSF53335">
    <property type="entry name" value="S-adenosyl-L-methionine-dependent methyltransferases"/>
    <property type="match status" value="1"/>
</dbReference>
<dbReference type="InterPro" id="IPR002877">
    <property type="entry name" value="RNA_MeTrfase_FtsJ_dom"/>
</dbReference>
<evidence type="ECO:0000313" key="2">
    <source>
        <dbReference type="EMBL" id="KAA8910596.1"/>
    </source>
</evidence>
<dbReference type="OrthoDB" id="417125at2759"/>
<dbReference type="InterPro" id="IPR029063">
    <property type="entry name" value="SAM-dependent_MTases_sf"/>
</dbReference>
<dbReference type="AlphaFoldDB" id="A0A5J5F2U9"/>
<evidence type="ECO:0000259" key="1">
    <source>
        <dbReference type="Pfam" id="PF01728"/>
    </source>
</evidence>